<dbReference type="EMBL" id="JAZHXI010000015">
    <property type="protein sequence ID" value="KAL2063381.1"/>
    <property type="molecule type" value="Genomic_DNA"/>
</dbReference>
<evidence type="ECO:0000256" key="1">
    <source>
        <dbReference type="SAM" id="MobiDB-lite"/>
    </source>
</evidence>
<reference evidence="3 4" key="1">
    <citation type="journal article" date="2024" name="Commun. Biol.">
        <title>Comparative genomic analysis of thermophilic fungi reveals convergent evolutionary adaptations and gene losses.</title>
        <authorList>
            <person name="Steindorff A.S."/>
            <person name="Aguilar-Pontes M.V."/>
            <person name="Robinson A.J."/>
            <person name="Andreopoulos B."/>
            <person name="LaButti K."/>
            <person name="Kuo A."/>
            <person name="Mondo S."/>
            <person name="Riley R."/>
            <person name="Otillar R."/>
            <person name="Haridas S."/>
            <person name="Lipzen A."/>
            <person name="Grimwood J."/>
            <person name="Schmutz J."/>
            <person name="Clum A."/>
            <person name="Reid I.D."/>
            <person name="Moisan M.C."/>
            <person name="Butler G."/>
            <person name="Nguyen T.T.M."/>
            <person name="Dewar K."/>
            <person name="Conant G."/>
            <person name="Drula E."/>
            <person name="Henrissat B."/>
            <person name="Hansel C."/>
            <person name="Singer S."/>
            <person name="Hutchinson M.I."/>
            <person name="de Vries R.P."/>
            <person name="Natvig D.O."/>
            <person name="Powell A.J."/>
            <person name="Tsang A."/>
            <person name="Grigoriev I.V."/>
        </authorList>
    </citation>
    <scope>NUCLEOTIDE SEQUENCE [LARGE SCALE GENOMIC DNA]</scope>
    <source>
        <strain evidence="3 4">CBS 494.80</strain>
    </source>
</reference>
<organism evidence="3 4">
    <name type="scientific">Oculimacula yallundae</name>
    <dbReference type="NCBI Taxonomy" id="86028"/>
    <lineage>
        <taxon>Eukaryota</taxon>
        <taxon>Fungi</taxon>
        <taxon>Dikarya</taxon>
        <taxon>Ascomycota</taxon>
        <taxon>Pezizomycotina</taxon>
        <taxon>Leotiomycetes</taxon>
        <taxon>Helotiales</taxon>
        <taxon>Ploettnerulaceae</taxon>
        <taxon>Oculimacula</taxon>
    </lineage>
</organism>
<feature type="transmembrane region" description="Helical" evidence="2">
    <location>
        <begin position="201"/>
        <end position="227"/>
    </location>
</feature>
<keyword evidence="4" id="KW-1185">Reference proteome</keyword>
<feature type="region of interest" description="Disordered" evidence="1">
    <location>
        <begin position="168"/>
        <end position="199"/>
    </location>
</feature>
<gene>
    <name evidence="3" type="ORF">VTL71DRAFT_5186</name>
</gene>
<feature type="region of interest" description="Disordered" evidence="1">
    <location>
        <begin position="232"/>
        <end position="336"/>
    </location>
</feature>
<comment type="caution">
    <text evidence="3">The sequence shown here is derived from an EMBL/GenBank/DDBJ whole genome shotgun (WGS) entry which is preliminary data.</text>
</comment>
<accession>A0ABR4C1J1</accession>
<evidence type="ECO:0000256" key="2">
    <source>
        <dbReference type="SAM" id="Phobius"/>
    </source>
</evidence>
<evidence type="ECO:0000313" key="4">
    <source>
        <dbReference type="Proteomes" id="UP001595075"/>
    </source>
</evidence>
<protein>
    <submittedName>
        <fullName evidence="3">Uncharacterized protein</fullName>
    </submittedName>
</protein>
<keyword evidence="2" id="KW-1133">Transmembrane helix</keyword>
<dbReference type="CDD" id="cd12087">
    <property type="entry name" value="TM_EGFR-like"/>
    <property type="match status" value="1"/>
</dbReference>
<keyword evidence="2" id="KW-0812">Transmembrane</keyword>
<proteinExistence type="predicted"/>
<feature type="compositionally biased region" description="Polar residues" evidence="1">
    <location>
        <begin position="246"/>
        <end position="273"/>
    </location>
</feature>
<evidence type="ECO:0000313" key="3">
    <source>
        <dbReference type="EMBL" id="KAL2063381.1"/>
    </source>
</evidence>
<name>A0ABR4C1J1_9HELO</name>
<sequence>MYQAAAFADGLQSRAVYQGSWALAIVGSTCPEGAVTCDASSLPTTGCCSSGETCFGSGGYYCCPTKDDCKTTVDNFPACFNNTWSLYQARSGIYYFCCPPGQYGVIPVGNYGGICQYNDVPVAASRSATLVEQVGTSSITRATRTSTTTSTRSDGAVVIVTQTVEGTPKAVGASPTSVSGQGNNNNANQNSNGTSSSNQGLSAGAIAGIVIGSLGVLALFLVAFMLYRRNSKKSKTEQAIGGPNGGTTESHAGGMQQANEPQYTAVSQQNHDNNYPIPATEMKSPALSAASPTSGYVHNQPYGNELPSSAYGNPGPYEAPVQPQWEGRAEMGSNRG</sequence>
<dbReference type="Proteomes" id="UP001595075">
    <property type="component" value="Unassembled WGS sequence"/>
</dbReference>
<keyword evidence="2" id="KW-0472">Membrane</keyword>
<feature type="compositionally biased region" description="Low complexity" evidence="1">
    <location>
        <begin position="177"/>
        <end position="199"/>
    </location>
</feature>